<gene>
    <name evidence="1" type="ORF">EV385_5318</name>
</gene>
<dbReference type="OrthoDB" id="4930678at2"/>
<evidence type="ECO:0000313" key="1">
    <source>
        <dbReference type="EMBL" id="RZU53395.1"/>
    </source>
</evidence>
<dbReference type="Proteomes" id="UP000292564">
    <property type="component" value="Unassembled WGS sequence"/>
</dbReference>
<name>A0A4Q7ZSB0_9ACTN</name>
<reference evidence="1 2" key="1">
    <citation type="submission" date="2019-02" db="EMBL/GenBank/DDBJ databases">
        <title>Sequencing the genomes of 1000 actinobacteria strains.</title>
        <authorList>
            <person name="Klenk H.-P."/>
        </authorList>
    </citation>
    <scope>NUCLEOTIDE SEQUENCE [LARGE SCALE GENOMIC DNA]</scope>
    <source>
        <strain evidence="1 2">DSM 45162</strain>
    </source>
</reference>
<proteinExistence type="predicted"/>
<organism evidence="1 2">
    <name type="scientific">Krasilnikovia cinnamomea</name>
    <dbReference type="NCBI Taxonomy" id="349313"/>
    <lineage>
        <taxon>Bacteria</taxon>
        <taxon>Bacillati</taxon>
        <taxon>Actinomycetota</taxon>
        <taxon>Actinomycetes</taxon>
        <taxon>Micromonosporales</taxon>
        <taxon>Micromonosporaceae</taxon>
        <taxon>Krasilnikovia</taxon>
    </lineage>
</organism>
<evidence type="ECO:0000313" key="2">
    <source>
        <dbReference type="Proteomes" id="UP000292564"/>
    </source>
</evidence>
<dbReference type="EMBL" id="SHKY01000001">
    <property type="protein sequence ID" value="RZU53395.1"/>
    <property type="molecule type" value="Genomic_DNA"/>
</dbReference>
<sequence>MGAAEVAGAVRARALARRRVGPAATRRLAGCPSLAAAVDALAEGPYGRQVHRGQTLAQAETATLQTLLWHLRMLAGWQSRTAAAPVRLLAAAFELANVDEQVLRCDGGAAADPFDLGALAVAWPRLAQASTRAELRDALAHSFWGDPGADSGWALTTVPRLVWLRRVAERIPVAAGWAGGAALLILAREQIIRGRPLDAAAVAAARPLAGPGCLAATTVGALRDAADRRARWALDGVSGPEDLWRAEARWWGTVEKEGLQLVRGAGFTGKVAVGCAAVLAADAWRVRVALASAVRGGGFLDVFDAID</sequence>
<dbReference type="RefSeq" id="WP_130511886.1">
    <property type="nucleotide sequence ID" value="NZ_SHKY01000001.1"/>
</dbReference>
<keyword evidence="2" id="KW-1185">Reference proteome</keyword>
<accession>A0A4Q7ZSB0</accession>
<dbReference type="AlphaFoldDB" id="A0A4Q7ZSB0"/>
<protein>
    <submittedName>
        <fullName evidence="1">Uncharacterized protein</fullName>
    </submittedName>
</protein>
<comment type="caution">
    <text evidence="1">The sequence shown here is derived from an EMBL/GenBank/DDBJ whole genome shotgun (WGS) entry which is preliminary data.</text>
</comment>